<dbReference type="InterPro" id="IPR000801">
    <property type="entry name" value="Esterase-like"/>
</dbReference>
<evidence type="ECO:0000313" key="2">
    <source>
        <dbReference type="Proteomes" id="UP000069697"/>
    </source>
</evidence>
<comment type="caution">
    <text evidence="1">The sequence shown here is derived from an EMBL/GenBank/DDBJ whole genome shotgun (WGS) entry which is preliminary data.</text>
</comment>
<dbReference type="InterPro" id="IPR050583">
    <property type="entry name" value="Mycobacterial_A85_antigen"/>
</dbReference>
<organism evidence="1 2">
    <name type="scientific">Paenibacillus amylolyticus</name>
    <dbReference type="NCBI Taxonomy" id="1451"/>
    <lineage>
        <taxon>Bacteria</taxon>
        <taxon>Bacillati</taxon>
        <taxon>Bacillota</taxon>
        <taxon>Bacilli</taxon>
        <taxon>Bacillales</taxon>
        <taxon>Paenibacillaceae</taxon>
        <taxon>Paenibacillus</taxon>
    </lineage>
</organism>
<dbReference type="AlphaFoldDB" id="A0A100VIS3"/>
<dbReference type="Pfam" id="PF00756">
    <property type="entry name" value="Esterase"/>
    <property type="match status" value="1"/>
</dbReference>
<gene>
    <name evidence="1" type="ORF">PAHA3_0704</name>
</gene>
<dbReference type="InterPro" id="IPR029058">
    <property type="entry name" value="AB_hydrolase_fold"/>
</dbReference>
<dbReference type="Proteomes" id="UP000069697">
    <property type="component" value="Unassembled WGS sequence"/>
</dbReference>
<dbReference type="EMBL" id="BCNV01000001">
    <property type="protein sequence ID" value="GAS80633.1"/>
    <property type="molecule type" value="Genomic_DNA"/>
</dbReference>
<protein>
    <submittedName>
        <fullName evidence="1">Esterase</fullName>
    </submittedName>
</protein>
<name>A0A100VIS3_PAEAM</name>
<sequence>MAHITIETGSPTLCMNTSIHVVSSDSGETSGGTLYLLHGAGDNASTWQRLTTIEMYAAQYGCTVIMPEANRSYYTDMEYGLNYFHYITQELPEVCKRLLNLNPDPEKTYIAGLSMGGYGALKCGLTYPERYRKVVSLSGVTDIQTRLHDPHMPATMIKEMKAVFGERLQVKADQDIYKLSAKLLEQGAPLPDILSCCGDSDPFVEMNRDFAKYMQGTAFDFRYVETPGAHEWRFWEHHLRTMFDFLYNDKTTVE</sequence>
<reference evidence="1 2" key="1">
    <citation type="journal article" date="2016" name="Genome Announc.">
        <title>Draft Genome Sequence of Paenibacillus amylolyticus Heshi-A3, Isolated from Fermented Rice Bran in a Japanese Fermented Seafood Dish.</title>
        <authorList>
            <person name="Akuzawa S."/>
            <person name="Nagaoka J."/>
            <person name="Kanekatsu M."/>
            <person name="Kubota E."/>
            <person name="Ohtake R."/>
            <person name="Suzuki T."/>
            <person name="Kanesaki Y."/>
        </authorList>
    </citation>
    <scope>NUCLEOTIDE SEQUENCE [LARGE SCALE GENOMIC DNA]</scope>
    <source>
        <strain evidence="1 2">Heshi-A3</strain>
    </source>
</reference>
<dbReference type="GO" id="GO:0016747">
    <property type="term" value="F:acyltransferase activity, transferring groups other than amino-acyl groups"/>
    <property type="evidence" value="ECO:0007669"/>
    <property type="project" value="TreeGrafter"/>
</dbReference>
<evidence type="ECO:0000313" key="1">
    <source>
        <dbReference type="EMBL" id="GAS80633.1"/>
    </source>
</evidence>
<reference evidence="2" key="2">
    <citation type="submission" date="2016-01" db="EMBL/GenBank/DDBJ databases">
        <title>Draft Genome Sequence of Paenibacillus amylolyticus Heshi-A3 that Was Isolated from Fermented Rice Bran with Aging Salted Mackerel, Which Was Named Heshiko as Traditional Fermented Seafood in Japan.</title>
        <authorList>
            <person name="Akuzawa S."/>
            <person name="Nakagawa J."/>
            <person name="Kanekatsu T."/>
            <person name="Kubota E."/>
            <person name="Ohtake R."/>
            <person name="Suzuki T."/>
            <person name="Kanesaki Y."/>
        </authorList>
    </citation>
    <scope>NUCLEOTIDE SEQUENCE [LARGE SCALE GENOMIC DNA]</scope>
    <source>
        <strain evidence="2">Heshi-A3</strain>
    </source>
</reference>
<dbReference type="Gene3D" id="3.40.50.1820">
    <property type="entry name" value="alpha/beta hydrolase"/>
    <property type="match status" value="1"/>
</dbReference>
<proteinExistence type="predicted"/>
<dbReference type="PANTHER" id="PTHR48098">
    <property type="entry name" value="ENTEROCHELIN ESTERASE-RELATED"/>
    <property type="match status" value="1"/>
</dbReference>
<dbReference type="PANTHER" id="PTHR48098:SF1">
    <property type="entry name" value="DIACYLGLYCEROL ACYLTRANSFERASE_MYCOLYLTRANSFERASE AG85A"/>
    <property type="match status" value="1"/>
</dbReference>
<accession>A0A100VIS3</accession>
<dbReference type="SUPFAM" id="SSF53474">
    <property type="entry name" value="alpha/beta-Hydrolases"/>
    <property type="match status" value="1"/>
</dbReference>